<dbReference type="RefSeq" id="WP_124766806.1">
    <property type="nucleotide sequence ID" value="NZ_JAFBDY010000029.1"/>
</dbReference>
<dbReference type="InterPro" id="IPR020613">
    <property type="entry name" value="Thiolase_CS"/>
</dbReference>
<dbReference type="Pfam" id="PF02803">
    <property type="entry name" value="Thiolase_C"/>
    <property type="match status" value="1"/>
</dbReference>
<dbReference type="OrthoDB" id="9764892at2"/>
<dbReference type="InterPro" id="IPR020616">
    <property type="entry name" value="Thiolase_N"/>
</dbReference>
<evidence type="ECO:0000259" key="9">
    <source>
        <dbReference type="Pfam" id="PF02803"/>
    </source>
</evidence>
<evidence type="ECO:0000256" key="2">
    <source>
        <dbReference type="ARBA" id="ARBA00012705"/>
    </source>
</evidence>
<dbReference type="PANTHER" id="PTHR18919:SF107">
    <property type="entry name" value="ACETYL-COA ACETYLTRANSFERASE, CYTOSOLIC"/>
    <property type="match status" value="1"/>
</dbReference>
<dbReference type="FunFam" id="3.40.47.10:FF:000010">
    <property type="entry name" value="Acetyl-CoA acetyltransferase (Thiolase)"/>
    <property type="match status" value="1"/>
</dbReference>
<dbReference type="InterPro" id="IPR016039">
    <property type="entry name" value="Thiolase-like"/>
</dbReference>
<evidence type="ECO:0000256" key="4">
    <source>
        <dbReference type="ARBA" id="ARBA00023315"/>
    </source>
</evidence>
<evidence type="ECO:0000259" key="8">
    <source>
        <dbReference type="Pfam" id="PF00108"/>
    </source>
</evidence>
<keyword evidence="11" id="KW-1185">Reference proteome</keyword>
<dbReference type="PROSITE" id="PS00099">
    <property type="entry name" value="THIOLASE_3"/>
    <property type="match status" value="1"/>
</dbReference>
<dbReference type="PANTHER" id="PTHR18919">
    <property type="entry name" value="ACETYL-COA C-ACYLTRANSFERASE"/>
    <property type="match status" value="1"/>
</dbReference>
<dbReference type="PIRSF" id="PIRSF000429">
    <property type="entry name" value="Ac-CoA_Ac_transf"/>
    <property type="match status" value="1"/>
</dbReference>
<accession>A0A3N9U6S5</accession>
<evidence type="ECO:0000256" key="5">
    <source>
        <dbReference type="ARBA" id="ARBA00030755"/>
    </source>
</evidence>
<dbReference type="CDD" id="cd00751">
    <property type="entry name" value="thiolase"/>
    <property type="match status" value="1"/>
</dbReference>
<dbReference type="NCBIfam" id="TIGR01930">
    <property type="entry name" value="AcCoA-C-Actrans"/>
    <property type="match status" value="1"/>
</dbReference>
<dbReference type="Pfam" id="PF00108">
    <property type="entry name" value="Thiolase_N"/>
    <property type="match status" value="1"/>
</dbReference>
<keyword evidence="4 7" id="KW-0012">Acyltransferase</keyword>
<dbReference type="Proteomes" id="UP000274033">
    <property type="component" value="Unassembled WGS sequence"/>
</dbReference>
<dbReference type="Gene3D" id="3.40.47.10">
    <property type="match status" value="2"/>
</dbReference>
<feature type="domain" description="Thiolase N-terminal" evidence="8">
    <location>
        <begin position="4"/>
        <end position="265"/>
    </location>
</feature>
<dbReference type="PROSITE" id="PS00737">
    <property type="entry name" value="THIOLASE_2"/>
    <property type="match status" value="1"/>
</dbReference>
<gene>
    <name evidence="10" type="ORF">EBB45_18395</name>
</gene>
<dbReference type="GO" id="GO:0003985">
    <property type="term" value="F:acetyl-CoA C-acetyltransferase activity"/>
    <property type="evidence" value="ECO:0007669"/>
    <property type="project" value="UniProtKB-EC"/>
</dbReference>
<reference evidence="10 11" key="1">
    <citation type="journal article" date="2013" name="J. Microbiol.">
        <title>Lysinibacillus chungkukjangi sp. nov., isolated from Chungkukjang, Korean fermented soybean food.</title>
        <authorList>
            <person name="Kim S.J."/>
            <person name="Jang Y.H."/>
            <person name="Hamada M."/>
            <person name="Ahn J.H."/>
            <person name="Weon H.Y."/>
            <person name="Suzuki K."/>
            <person name="Whang K.S."/>
            <person name="Kwon S.W."/>
        </authorList>
    </citation>
    <scope>NUCLEOTIDE SEQUENCE [LARGE SCALE GENOMIC DNA]</scope>
    <source>
        <strain evidence="10 11">MCCC 1A12701</strain>
    </source>
</reference>
<feature type="active site" description="Proton acceptor" evidence="6">
    <location>
        <position position="351"/>
    </location>
</feature>
<comment type="similarity">
    <text evidence="1 7">Belongs to the thiolase-like superfamily. Thiolase family.</text>
</comment>
<evidence type="ECO:0000256" key="7">
    <source>
        <dbReference type="RuleBase" id="RU003557"/>
    </source>
</evidence>
<dbReference type="EC" id="2.3.1.9" evidence="2"/>
<sequence>MKNVVIVDAVRLAIGKLGGTLINEQADHLAATVLEALIERTGIEKEAVDEIILGQAKQSADLSNVARVASLRADFPFHIPSYTVHRQCGSGLQAINNAVQQIQAGLGDVIIAGGTESMSTAPYYVNGMRFGVGAGNVQFKDPNVASQAGSQPYEQYGDITMGWTAENLVEKYEISRQAQDEFAHASQEKCANAIEKGYFKEQIIPYTVKQKKSEINFEQDEHPRLSAVETLAKLKPVFKEGGTVTAGNSSGRNDGAAAVLVMSEEKALALGLTPAVRVISQAASGCDPTLMGLGPVLATRKALAQANLTVEDLDIIELNEAFAAQSIACIQELGLDVDKVNPNGGAIALGHPIGATGAILMTKLIHELKRTNKRYGLVTLCIAGGLGISTIVENMDYVQS</sequence>
<name>A0A3N9U6S5_9BACI</name>
<feature type="active site" description="Acyl-thioester intermediate" evidence="6">
    <location>
        <position position="88"/>
    </location>
</feature>
<proteinExistence type="inferred from homology"/>
<feature type="active site" description="Proton acceptor" evidence="6">
    <location>
        <position position="381"/>
    </location>
</feature>
<evidence type="ECO:0000313" key="10">
    <source>
        <dbReference type="EMBL" id="RQW72323.1"/>
    </source>
</evidence>
<dbReference type="InterPro" id="IPR020617">
    <property type="entry name" value="Thiolase_C"/>
</dbReference>
<evidence type="ECO:0000256" key="1">
    <source>
        <dbReference type="ARBA" id="ARBA00010982"/>
    </source>
</evidence>
<keyword evidence="3 7" id="KW-0808">Transferase</keyword>
<evidence type="ECO:0000256" key="3">
    <source>
        <dbReference type="ARBA" id="ARBA00022679"/>
    </source>
</evidence>
<comment type="caution">
    <text evidence="10">The sequence shown here is derived from an EMBL/GenBank/DDBJ whole genome shotgun (WGS) entry which is preliminary data.</text>
</comment>
<dbReference type="InterPro" id="IPR002155">
    <property type="entry name" value="Thiolase"/>
</dbReference>
<protein>
    <recommendedName>
        <fullName evidence="2">acetyl-CoA C-acetyltransferase</fullName>
        <ecNumber evidence="2">2.3.1.9</ecNumber>
    </recommendedName>
    <alternativeName>
        <fullName evidence="5">Acetoacetyl-CoA thiolase</fullName>
    </alternativeName>
</protein>
<feature type="domain" description="Thiolase C-terminal" evidence="9">
    <location>
        <begin position="273"/>
        <end position="393"/>
    </location>
</feature>
<evidence type="ECO:0000313" key="11">
    <source>
        <dbReference type="Proteomes" id="UP000274033"/>
    </source>
</evidence>
<dbReference type="AlphaFoldDB" id="A0A3N9U6S5"/>
<evidence type="ECO:0000256" key="6">
    <source>
        <dbReference type="PIRSR" id="PIRSR000429-1"/>
    </source>
</evidence>
<organism evidence="10 11">
    <name type="scientific">Lysinibacillus composti</name>
    <dbReference type="NCBI Taxonomy" id="720633"/>
    <lineage>
        <taxon>Bacteria</taxon>
        <taxon>Bacillati</taxon>
        <taxon>Bacillota</taxon>
        <taxon>Bacilli</taxon>
        <taxon>Bacillales</taxon>
        <taxon>Bacillaceae</taxon>
        <taxon>Lysinibacillus</taxon>
    </lineage>
</organism>
<dbReference type="InterPro" id="IPR020610">
    <property type="entry name" value="Thiolase_AS"/>
</dbReference>
<dbReference type="EMBL" id="RRCT01000028">
    <property type="protein sequence ID" value="RQW72323.1"/>
    <property type="molecule type" value="Genomic_DNA"/>
</dbReference>
<dbReference type="SUPFAM" id="SSF53901">
    <property type="entry name" value="Thiolase-like"/>
    <property type="match status" value="2"/>
</dbReference>